<dbReference type="RefSeq" id="WP_075150228.1">
    <property type="nucleotide sequence ID" value="NZ_CP018820.1"/>
</dbReference>
<reference evidence="4" key="1">
    <citation type="submission" date="2016-12" db="EMBL/GenBank/DDBJ databases">
        <title>Whole genome sequencing of Sphingomonas koreensis.</title>
        <authorList>
            <person name="Conlan S."/>
            <person name="Thomas P.J."/>
            <person name="Mullikin J."/>
            <person name="Palmore T.N."/>
            <person name="Frank K.M."/>
            <person name="Segre J.A."/>
        </authorList>
    </citation>
    <scope>NUCLEOTIDE SEQUENCE</scope>
    <source>
        <strain evidence="4">ABOJV</strain>
    </source>
</reference>
<dbReference type="KEGG" id="skr:BRX40_00010"/>
<protein>
    <submittedName>
        <fullName evidence="5">Flavin reductase</fullName>
    </submittedName>
</protein>
<evidence type="ECO:0000259" key="3">
    <source>
        <dbReference type="SMART" id="SM00903"/>
    </source>
</evidence>
<accession>A0A1L6J551</accession>
<dbReference type="AlphaFoldDB" id="A0A1L6J551"/>
<dbReference type="SMART" id="SM00903">
    <property type="entry name" value="Flavin_Reduct"/>
    <property type="match status" value="1"/>
</dbReference>
<dbReference type="GO" id="GO:0042602">
    <property type="term" value="F:riboflavin reductase (NADPH) activity"/>
    <property type="evidence" value="ECO:0007669"/>
    <property type="project" value="TreeGrafter"/>
</dbReference>
<dbReference type="SUPFAM" id="SSF50475">
    <property type="entry name" value="FMN-binding split barrel"/>
    <property type="match status" value="1"/>
</dbReference>
<dbReference type="Proteomes" id="UP000185161">
    <property type="component" value="Chromosome"/>
</dbReference>
<dbReference type="Proteomes" id="UP000286681">
    <property type="component" value="Unassembled WGS sequence"/>
</dbReference>
<organism evidence="4 6">
    <name type="scientific">Sphingomonas koreensis</name>
    <dbReference type="NCBI Taxonomy" id="93064"/>
    <lineage>
        <taxon>Bacteria</taxon>
        <taxon>Pseudomonadati</taxon>
        <taxon>Pseudomonadota</taxon>
        <taxon>Alphaproteobacteria</taxon>
        <taxon>Sphingomonadales</taxon>
        <taxon>Sphingomonadaceae</taxon>
        <taxon>Sphingomonas</taxon>
    </lineage>
</organism>
<keyword evidence="2" id="KW-0560">Oxidoreductase</keyword>
<dbReference type="STRING" id="93064.BRX40_00010"/>
<feature type="domain" description="Flavin reductase like" evidence="3">
    <location>
        <begin position="17"/>
        <end position="160"/>
    </location>
</feature>
<reference evidence="6" key="2">
    <citation type="submission" date="2016-12" db="EMBL/GenBank/DDBJ databases">
        <title>Whole genome sequencing of Sphingomonas sp. ABOJV.</title>
        <authorList>
            <person name="Conlan S."/>
            <person name="Thomas P.J."/>
            <person name="Mullikin J."/>
            <person name="Palmore T.N."/>
            <person name="Frank K.M."/>
            <person name="Segre J.A."/>
        </authorList>
    </citation>
    <scope>NUCLEOTIDE SEQUENCE [LARGE SCALE GENOMIC DNA]</scope>
    <source>
        <strain evidence="6">ABOJV</strain>
    </source>
</reference>
<dbReference type="GeneID" id="44130939"/>
<dbReference type="PANTHER" id="PTHR30466:SF11">
    <property type="entry name" value="FLAVIN-DEPENDENT MONOOXYGENASE, REDUCTASE SUBUNIT HSAB"/>
    <property type="match status" value="1"/>
</dbReference>
<dbReference type="GO" id="GO:0010181">
    <property type="term" value="F:FMN binding"/>
    <property type="evidence" value="ECO:0007669"/>
    <property type="project" value="InterPro"/>
</dbReference>
<evidence type="ECO:0000313" key="6">
    <source>
        <dbReference type="Proteomes" id="UP000185161"/>
    </source>
</evidence>
<dbReference type="PANTHER" id="PTHR30466">
    <property type="entry name" value="FLAVIN REDUCTASE"/>
    <property type="match status" value="1"/>
</dbReference>
<proteinExistence type="inferred from homology"/>
<keyword evidence="6" id="KW-1185">Reference proteome</keyword>
<evidence type="ECO:0000256" key="1">
    <source>
        <dbReference type="ARBA" id="ARBA00008898"/>
    </source>
</evidence>
<evidence type="ECO:0000313" key="5">
    <source>
        <dbReference type="EMBL" id="RSU99503.1"/>
    </source>
</evidence>
<comment type="similarity">
    <text evidence="1">Belongs to the non-flavoprotein flavin reductase family.</text>
</comment>
<name>A0A1L6J551_9SPHN</name>
<sequence>MNTLSPISDDTELRRLFGRFPTGVTALCAVDQGSPVGMTASAFVAISLNPPLVSVCIKHGSGTWRQLRTCERVGISFLGNGHAATARQLAQKTGDRFLGLDYEASADGALFLANAAAWLECAFEKEIAAGDHDIVLFRLHRAAVADEVQPLVFHSSDFHTLVPIGQPPLQIASERHS</sequence>
<reference evidence="5 7" key="3">
    <citation type="submission" date="2018-07" db="EMBL/GenBank/DDBJ databases">
        <title>Genomic and Epidemiologic Investigation of an Indolent Hospital Outbreak.</title>
        <authorList>
            <person name="Johnson R.C."/>
            <person name="Deming C."/>
            <person name="Conlan S."/>
            <person name="Zellmer C.J."/>
            <person name="Michelin A.V."/>
            <person name="Lee-Lin S."/>
            <person name="Thomas P.J."/>
            <person name="Park M."/>
            <person name="Weingarten R.A."/>
            <person name="Less J."/>
            <person name="Dekker J.P."/>
            <person name="Frank K.M."/>
            <person name="Musser K.A."/>
            <person name="Mcquiston J.R."/>
            <person name="Henderson D.K."/>
            <person name="Lau A.F."/>
            <person name="Palmore T.N."/>
            <person name="Segre J.A."/>
        </authorList>
    </citation>
    <scope>NUCLEOTIDE SEQUENCE [LARGE SCALE GENOMIC DNA]</scope>
    <source>
        <strain evidence="5 7">SK-NIH.Env10_0317</strain>
    </source>
</reference>
<dbReference type="InterPro" id="IPR050268">
    <property type="entry name" value="NADH-dep_flavin_reductase"/>
</dbReference>
<gene>
    <name evidence="4" type="ORF">BRX40_00010</name>
    <name evidence="5" type="ORF">CA257_19485</name>
</gene>
<dbReference type="Pfam" id="PF01613">
    <property type="entry name" value="Flavin_Reduct"/>
    <property type="match status" value="1"/>
</dbReference>
<dbReference type="Gene3D" id="2.30.110.10">
    <property type="entry name" value="Electron Transport, Fmn-binding Protein, Chain A"/>
    <property type="match status" value="1"/>
</dbReference>
<evidence type="ECO:0000256" key="2">
    <source>
        <dbReference type="ARBA" id="ARBA00023002"/>
    </source>
</evidence>
<dbReference type="EMBL" id="QQWO01000021">
    <property type="protein sequence ID" value="RSU99503.1"/>
    <property type="molecule type" value="Genomic_DNA"/>
</dbReference>
<dbReference type="InterPro" id="IPR012349">
    <property type="entry name" value="Split_barrel_FMN-bd"/>
</dbReference>
<dbReference type="EMBL" id="CP018820">
    <property type="protein sequence ID" value="APR51025.1"/>
    <property type="molecule type" value="Genomic_DNA"/>
</dbReference>
<evidence type="ECO:0000313" key="7">
    <source>
        <dbReference type="Proteomes" id="UP000286681"/>
    </source>
</evidence>
<dbReference type="OrthoDB" id="9792858at2"/>
<dbReference type="InterPro" id="IPR002563">
    <property type="entry name" value="Flavin_Rdtase-like_dom"/>
</dbReference>
<evidence type="ECO:0000313" key="4">
    <source>
        <dbReference type="EMBL" id="APR51025.1"/>
    </source>
</evidence>